<keyword evidence="1" id="KW-0732">Signal</keyword>
<accession>D8JTA8</accession>
<dbReference type="eggNOG" id="ENOG5032SUQ">
    <property type="taxonomic scope" value="Bacteria"/>
</dbReference>
<dbReference type="RefSeq" id="WP_013216585.1">
    <property type="nucleotide sequence ID" value="NC_014313.1"/>
</dbReference>
<proteinExistence type="predicted"/>
<dbReference type="OrthoDB" id="7863114at2"/>
<dbReference type="KEGG" id="hdn:Hden_2630"/>
<gene>
    <name evidence="2" type="ordered locus">Hden_2630</name>
</gene>
<dbReference type="Proteomes" id="UP000002033">
    <property type="component" value="Chromosome"/>
</dbReference>
<dbReference type="HOGENOM" id="CLU_107453_0_0_5"/>
<feature type="signal peptide" evidence="1">
    <location>
        <begin position="1"/>
        <end position="27"/>
    </location>
</feature>
<organism evidence="2 3">
    <name type="scientific">Hyphomicrobium denitrificans (strain ATCC 51888 / DSM 1869 / NCIMB 11706 / TK 0415)</name>
    <dbReference type="NCBI Taxonomy" id="582899"/>
    <lineage>
        <taxon>Bacteria</taxon>
        <taxon>Pseudomonadati</taxon>
        <taxon>Pseudomonadota</taxon>
        <taxon>Alphaproteobacteria</taxon>
        <taxon>Hyphomicrobiales</taxon>
        <taxon>Hyphomicrobiaceae</taxon>
        <taxon>Hyphomicrobium</taxon>
    </lineage>
</organism>
<keyword evidence="3" id="KW-1185">Reference proteome</keyword>
<sequence length="184" mass="20031" precursor="true">MTGLGAIFRIFGAAIAFTLALAGASHARGLNDAEKASLSATVSDFNGAIKSANIDRISQTVPPRIFDLLAKKSNVDAAVIRETMLQLLKSALEEAPFEAFSMDVQNAAFKETPQGEPYALIPTEVALAIDGKRFKVSTHTLALIDDETWYLVRVSEQQQIALLREAYPNFVAEEFPESRTEALN</sequence>
<feature type="chain" id="PRO_5003116127" evidence="1">
    <location>
        <begin position="28"/>
        <end position="184"/>
    </location>
</feature>
<dbReference type="STRING" id="582899.Hden_2630"/>
<name>D8JTA8_HYPDA</name>
<evidence type="ECO:0000256" key="1">
    <source>
        <dbReference type="SAM" id="SignalP"/>
    </source>
</evidence>
<protein>
    <submittedName>
        <fullName evidence="2">Uncharacterized protein</fullName>
    </submittedName>
</protein>
<reference evidence="3" key="1">
    <citation type="journal article" date="2011" name="J. Bacteriol.">
        <title>Genome sequences of eight morphologically diverse alphaproteobacteria.</title>
        <authorList>
            <consortium name="US DOE Joint Genome Institute"/>
            <person name="Brown P.J."/>
            <person name="Kysela D.T."/>
            <person name="Buechlein A."/>
            <person name="Hemmerich C."/>
            <person name="Brun Y.V."/>
        </authorList>
    </citation>
    <scope>NUCLEOTIDE SEQUENCE [LARGE SCALE GENOMIC DNA]</scope>
    <source>
        <strain evidence="3">ATCC 51888 / DSM 1869 / NCIB 11706 / TK 0415</strain>
    </source>
</reference>
<evidence type="ECO:0000313" key="2">
    <source>
        <dbReference type="EMBL" id="ADJ24426.1"/>
    </source>
</evidence>
<dbReference type="EMBL" id="CP002083">
    <property type="protein sequence ID" value="ADJ24426.1"/>
    <property type="molecule type" value="Genomic_DNA"/>
</dbReference>
<evidence type="ECO:0000313" key="3">
    <source>
        <dbReference type="Proteomes" id="UP000002033"/>
    </source>
</evidence>
<dbReference type="AlphaFoldDB" id="D8JTA8"/>